<reference evidence="1" key="1">
    <citation type="journal article" date="2014" name="Front. Microbiol.">
        <title>High frequency of phylogenetically diverse reductive dehalogenase-homologous genes in deep subseafloor sedimentary metagenomes.</title>
        <authorList>
            <person name="Kawai M."/>
            <person name="Futagami T."/>
            <person name="Toyoda A."/>
            <person name="Takaki Y."/>
            <person name="Nishi S."/>
            <person name="Hori S."/>
            <person name="Arai W."/>
            <person name="Tsubouchi T."/>
            <person name="Morono Y."/>
            <person name="Uchiyama I."/>
            <person name="Ito T."/>
            <person name="Fujiyama A."/>
            <person name="Inagaki F."/>
            <person name="Takami H."/>
        </authorList>
    </citation>
    <scope>NUCLEOTIDE SEQUENCE</scope>
    <source>
        <strain evidence="1">Expedition CK06-06</strain>
    </source>
</reference>
<dbReference type="InterPro" id="IPR013783">
    <property type="entry name" value="Ig-like_fold"/>
</dbReference>
<gene>
    <name evidence="1" type="ORF">S01H1_50129</name>
</gene>
<dbReference type="Pfam" id="PF13620">
    <property type="entry name" value="CarboxypepD_reg"/>
    <property type="match status" value="1"/>
</dbReference>
<dbReference type="EMBL" id="BARS01032284">
    <property type="protein sequence ID" value="GAG27145.1"/>
    <property type="molecule type" value="Genomic_DNA"/>
</dbReference>
<dbReference type="AlphaFoldDB" id="X0W938"/>
<dbReference type="GO" id="GO:0030246">
    <property type="term" value="F:carbohydrate binding"/>
    <property type="evidence" value="ECO:0007669"/>
    <property type="project" value="InterPro"/>
</dbReference>
<feature type="non-terminal residue" evidence="1">
    <location>
        <position position="261"/>
    </location>
</feature>
<sequence length="261" mass="27500">EGQDKSGRIISLQKGALVSGYIKDANGDPVSVEYDWQGKMCDGWADTDIEGHYEIRLPLGTYAIGLDLDDEGFTSLHQKVAIADINQPVDVNDITAYSEETGGQISGDVNNPGGHSKTGEFIVIALEAETVVDCNTWYTIWPISVAGLGQAGPFAITALPPDANYDVHLCVMSETAEGIESLVVRDSVFDVPVGTTSIALNYNSTGSTITGSVENTDANAVLGASVLLTDSDTGSFTGFGDTDPNGEYVIYNVPAGTYTVT</sequence>
<dbReference type="SUPFAM" id="SSF49452">
    <property type="entry name" value="Starch-binding domain-like"/>
    <property type="match status" value="1"/>
</dbReference>
<organism evidence="1">
    <name type="scientific">marine sediment metagenome</name>
    <dbReference type="NCBI Taxonomy" id="412755"/>
    <lineage>
        <taxon>unclassified sequences</taxon>
        <taxon>metagenomes</taxon>
        <taxon>ecological metagenomes</taxon>
    </lineage>
</organism>
<comment type="caution">
    <text evidence="1">The sequence shown here is derived from an EMBL/GenBank/DDBJ whole genome shotgun (WGS) entry which is preliminary data.</text>
</comment>
<evidence type="ECO:0000313" key="1">
    <source>
        <dbReference type="EMBL" id="GAG27145.1"/>
    </source>
</evidence>
<protein>
    <submittedName>
        <fullName evidence="1">Uncharacterized protein</fullName>
    </submittedName>
</protein>
<dbReference type="InterPro" id="IPR013784">
    <property type="entry name" value="Carb-bd-like_fold"/>
</dbReference>
<accession>X0W938</accession>
<proteinExistence type="predicted"/>
<dbReference type="Gene3D" id="2.60.40.10">
    <property type="entry name" value="Immunoglobulins"/>
    <property type="match status" value="1"/>
</dbReference>
<name>X0W938_9ZZZZ</name>
<feature type="non-terminal residue" evidence="1">
    <location>
        <position position="1"/>
    </location>
</feature>